<comment type="function">
    <text evidence="9">Catalyzes the conversion of dihydroorotate to orotate.</text>
</comment>
<comment type="similarity">
    <text evidence="3 9">Belongs to the dihydroorotate dehydrogenase family. Type 1 subfamily.</text>
</comment>
<feature type="binding site" evidence="9">
    <location>
        <position position="196"/>
    </location>
    <ligand>
        <name>FMN</name>
        <dbReference type="ChEBI" id="CHEBI:58210"/>
    </ligand>
</feature>
<dbReference type="PANTHER" id="PTHR48109">
    <property type="entry name" value="DIHYDROOROTATE DEHYDROGENASE (QUINONE), MITOCHONDRIAL-RELATED"/>
    <property type="match status" value="1"/>
</dbReference>
<dbReference type="InterPro" id="IPR024920">
    <property type="entry name" value="Dihydroorotate_DH_1"/>
</dbReference>
<gene>
    <name evidence="9" type="primary">pyrD</name>
    <name evidence="11" type="ORF">AUL39_04560</name>
</gene>
<comment type="cofactor">
    <cofactor evidence="9">
        <name>FMN</name>
        <dbReference type="ChEBI" id="CHEBI:58210"/>
    </cofactor>
    <text evidence="9">Binds 1 FMN per subunit.</text>
</comment>
<dbReference type="GO" id="GO:0006207">
    <property type="term" value="P:'de novo' pyrimidine nucleobase biosynthetic process"/>
    <property type="evidence" value="ECO:0007669"/>
    <property type="project" value="TreeGrafter"/>
</dbReference>
<protein>
    <recommendedName>
        <fullName evidence="9">Dihydroorotate dehydrogenase</fullName>
        <shortName evidence="9">DHOD</shortName>
        <shortName evidence="9">DHODase</shortName>
        <shortName evidence="9">DHOdehase</shortName>
        <ecNumber evidence="9">1.3.-.-</ecNumber>
    </recommendedName>
</protein>
<accession>A0A100YV68</accession>
<comment type="subcellular location">
    <subcellularLocation>
        <location evidence="1 9">Cytoplasm</location>
    </subcellularLocation>
</comment>
<reference evidence="11 12" key="1">
    <citation type="submission" date="2015-12" db="EMBL/GenBank/DDBJ databases">
        <title>Draft Genome Sequence of Olsenella scatoligenes SK9K4T; a Producer of 3-Methylindole- (skatole) and 4-Methylphenol- (p-cresol) Isolated from Pig Feces.</title>
        <authorList>
            <person name="Li X."/>
            <person name="Borg B."/>
            <person name="Canibe N."/>
        </authorList>
    </citation>
    <scope>NUCLEOTIDE SEQUENCE [LARGE SCALE GENOMIC DNA]</scope>
    <source>
        <strain evidence="11 12">SK9K4</strain>
    </source>
</reference>
<keyword evidence="4 9" id="KW-0963">Cytoplasm</keyword>
<dbReference type="OrthoDB" id="9794954at2"/>
<feature type="binding site" evidence="9">
    <location>
        <position position="24"/>
    </location>
    <ligand>
        <name>FMN</name>
        <dbReference type="ChEBI" id="CHEBI:58210"/>
    </ligand>
</feature>
<dbReference type="InterPro" id="IPR013785">
    <property type="entry name" value="Aldolase_TIM"/>
</dbReference>
<evidence type="ECO:0000256" key="3">
    <source>
        <dbReference type="ARBA" id="ARBA00008008"/>
    </source>
</evidence>
<dbReference type="GO" id="GO:0044205">
    <property type="term" value="P:'de novo' UMP biosynthetic process"/>
    <property type="evidence" value="ECO:0007669"/>
    <property type="project" value="UniProtKB-UniRule"/>
</dbReference>
<feature type="binding site" evidence="9">
    <location>
        <position position="172"/>
    </location>
    <ligand>
        <name>FMN</name>
        <dbReference type="ChEBI" id="CHEBI:58210"/>
    </ligand>
</feature>
<dbReference type="GO" id="GO:0005737">
    <property type="term" value="C:cytoplasm"/>
    <property type="evidence" value="ECO:0007669"/>
    <property type="project" value="UniProtKB-SubCell"/>
</dbReference>
<keyword evidence="8 9" id="KW-0560">Oxidoreductase</keyword>
<dbReference type="EMBL" id="LOJF01000009">
    <property type="protein sequence ID" value="KUH58291.1"/>
    <property type="molecule type" value="Genomic_DNA"/>
</dbReference>
<comment type="caution">
    <text evidence="11">The sequence shown here is derived from an EMBL/GenBank/DDBJ whole genome shotgun (WGS) entry which is preliminary data.</text>
</comment>
<organism evidence="11 12">
    <name type="scientific">Tractidigestivibacter scatoligenes</name>
    <name type="common">Olsenella scatoligenes</name>
    <dbReference type="NCBI Taxonomy" id="1299998"/>
    <lineage>
        <taxon>Bacteria</taxon>
        <taxon>Bacillati</taxon>
        <taxon>Actinomycetota</taxon>
        <taxon>Coriobacteriia</taxon>
        <taxon>Coriobacteriales</taxon>
        <taxon>Atopobiaceae</taxon>
        <taxon>Tractidigestivibacter</taxon>
    </lineage>
</organism>
<evidence type="ECO:0000256" key="7">
    <source>
        <dbReference type="ARBA" id="ARBA00022975"/>
    </source>
</evidence>
<dbReference type="PANTHER" id="PTHR48109:SF1">
    <property type="entry name" value="DIHYDROOROTATE DEHYDROGENASE (FUMARATE)"/>
    <property type="match status" value="1"/>
</dbReference>
<comment type="pathway">
    <text evidence="2 9">Pyrimidine metabolism; UMP biosynthesis via de novo pathway.</text>
</comment>
<dbReference type="Gene3D" id="3.20.20.70">
    <property type="entry name" value="Aldolase class I"/>
    <property type="match status" value="1"/>
</dbReference>
<evidence type="ECO:0000259" key="10">
    <source>
        <dbReference type="Pfam" id="PF01180"/>
    </source>
</evidence>
<evidence type="ECO:0000313" key="12">
    <source>
        <dbReference type="Proteomes" id="UP000054078"/>
    </source>
</evidence>
<dbReference type="HAMAP" id="MF_00224">
    <property type="entry name" value="DHO_dh_type1"/>
    <property type="match status" value="1"/>
</dbReference>
<dbReference type="InterPro" id="IPR050074">
    <property type="entry name" value="DHO_dehydrogenase"/>
</dbReference>
<dbReference type="InterPro" id="IPR012135">
    <property type="entry name" value="Dihydroorotate_DH_1_2"/>
</dbReference>
<evidence type="ECO:0000256" key="5">
    <source>
        <dbReference type="ARBA" id="ARBA00022630"/>
    </source>
</evidence>
<feature type="binding site" evidence="9">
    <location>
        <position position="48"/>
    </location>
    <ligand>
        <name>substrate</name>
    </ligand>
</feature>
<feature type="binding site" evidence="9">
    <location>
        <begin position="270"/>
        <end position="271"/>
    </location>
    <ligand>
        <name>FMN</name>
        <dbReference type="ChEBI" id="CHEBI:58210"/>
    </ligand>
</feature>
<feature type="binding site" evidence="9">
    <location>
        <begin position="248"/>
        <end position="249"/>
    </location>
    <ligand>
        <name>FMN</name>
        <dbReference type="ChEBI" id="CHEBI:58210"/>
    </ligand>
</feature>
<evidence type="ECO:0000256" key="9">
    <source>
        <dbReference type="HAMAP-Rule" id="MF_00224"/>
    </source>
</evidence>
<dbReference type="CDD" id="cd04740">
    <property type="entry name" value="DHOD_1B_like"/>
    <property type="match status" value="1"/>
</dbReference>
<dbReference type="UniPathway" id="UPA00070"/>
<keyword evidence="12" id="KW-1185">Reference proteome</keyword>
<dbReference type="Proteomes" id="UP000054078">
    <property type="component" value="Unassembled WGS sequence"/>
</dbReference>
<dbReference type="NCBIfam" id="NF005574">
    <property type="entry name" value="PRK07259.1"/>
    <property type="match status" value="1"/>
</dbReference>
<keyword evidence="5 9" id="KW-0285">Flavoprotein</keyword>
<evidence type="ECO:0000313" key="11">
    <source>
        <dbReference type="EMBL" id="KUH58291.1"/>
    </source>
</evidence>
<evidence type="ECO:0000256" key="6">
    <source>
        <dbReference type="ARBA" id="ARBA00022643"/>
    </source>
</evidence>
<dbReference type="InterPro" id="IPR033888">
    <property type="entry name" value="DHOD_1B"/>
</dbReference>
<comment type="catalytic activity">
    <reaction evidence="9">
        <text>(S)-dihydroorotate + A = orotate + AH2</text>
        <dbReference type="Rhea" id="RHEA:18073"/>
        <dbReference type="ChEBI" id="CHEBI:13193"/>
        <dbReference type="ChEBI" id="CHEBI:17499"/>
        <dbReference type="ChEBI" id="CHEBI:30839"/>
        <dbReference type="ChEBI" id="CHEBI:30864"/>
    </reaction>
</comment>
<dbReference type="AlphaFoldDB" id="A0A100YV68"/>
<comment type="caution">
    <text evidence="9">Lacks conserved residue(s) required for the propagation of feature annotation.</text>
</comment>
<proteinExistence type="inferred from homology"/>
<dbReference type="RefSeq" id="WP_059054187.1">
    <property type="nucleotide sequence ID" value="NZ_LOJF01000009.1"/>
</dbReference>
<feature type="binding site" evidence="9">
    <location>
        <position position="134"/>
    </location>
    <ligand>
        <name>substrate</name>
    </ligand>
</feature>
<dbReference type="NCBIfam" id="TIGR01037">
    <property type="entry name" value="pyrD_sub1_fam"/>
    <property type="match status" value="1"/>
</dbReference>
<feature type="binding site" evidence="9">
    <location>
        <position position="134"/>
    </location>
    <ligand>
        <name>FMN</name>
        <dbReference type="ChEBI" id="CHEBI:58210"/>
    </ligand>
</feature>
<dbReference type="SUPFAM" id="SSF51395">
    <property type="entry name" value="FMN-linked oxidoreductases"/>
    <property type="match status" value="1"/>
</dbReference>
<dbReference type="STRING" id="1299998.AUL39_04560"/>
<sequence length="308" mass="31849">MVSNVSMAVNLGGIHMKNPVNTASGTFGHAWQFEGFYDVARLGAVTCKGVAAESWPGNPAPRVCEVSSGILNSVGLENPGARAFAEQYGDYLGELSSRGCAVIVQAVGHSVDECRRSVELLDEVAPWAAGIEVNISCPNLARGGRLLGGTPEDAEEVVSAVRPLTKKPLLVKLAPARVGEIARACEAAGADALSLVNTVNAMSINVHTRRSRLSRPTGGLSGPAIHPIAVRMVWEAAQAVSIPINGIGGVATGEDAAEMILAGATTVSVGTANLYDPAAASRVLDELEAWAVEQGVSDINELIGAFEC</sequence>
<evidence type="ECO:0000256" key="1">
    <source>
        <dbReference type="ARBA" id="ARBA00004496"/>
    </source>
</evidence>
<dbReference type="InterPro" id="IPR005720">
    <property type="entry name" value="Dihydroorotate_DH_cat"/>
</dbReference>
<evidence type="ECO:0000256" key="2">
    <source>
        <dbReference type="ARBA" id="ARBA00004725"/>
    </source>
</evidence>
<dbReference type="Pfam" id="PF01180">
    <property type="entry name" value="DHO_dh"/>
    <property type="match status" value="1"/>
</dbReference>
<feature type="binding site" evidence="9">
    <location>
        <begin position="48"/>
        <end position="49"/>
    </location>
    <ligand>
        <name>FMN</name>
        <dbReference type="ChEBI" id="CHEBI:58210"/>
    </ligand>
</feature>
<dbReference type="PIRSF" id="PIRSF000164">
    <property type="entry name" value="DHO_oxidase"/>
    <property type="match status" value="1"/>
</dbReference>
<feature type="binding site" evidence="9">
    <location>
        <position position="222"/>
    </location>
    <ligand>
        <name>FMN</name>
        <dbReference type="ChEBI" id="CHEBI:58210"/>
    </ligand>
</feature>
<dbReference type="GO" id="GO:0004152">
    <property type="term" value="F:dihydroorotate dehydrogenase activity"/>
    <property type="evidence" value="ECO:0007669"/>
    <property type="project" value="UniProtKB-UniRule"/>
</dbReference>
<feature type="binding site" evidence="9">
    <location>
        <begin position="72"/>
        <end position="76"/>
    </location>
    <ligand>
        <name>substrate</name>
    </ligand>
</feature>
<evidence type="ECO:0000256" key="8">
    <source>
        <dbReference type="ARBA" id="ARBA00023002"/>
    </source>
</evidence>
<keyword evidence="7 9" id="KW-0665">Pyrimidine biosynthesis</keyword>
<dbReference type="InterPro" id="IPR049622">
    <property type="entry name" value="Dihydroorotate_DH_I"/>
</dbReference>
<feature type="active site" description="Nucleophile" evidence="9">
    <location>
        <position position="137"/>
    </location>
</feature>
<name>A0A100YV68_TRASO</name>
<dbReference type="EC" id="1.3.-.-" evidence="9"/>
<evidence type="ECO:0000256" key="4">
    <source>
        <dbReference type="ARBA" id="ARBA00022490"/>
    </source>
</evidence>
<feature type="domain" description="Dihydroorotate dehydrogenase catalytic" evidence="10">
    <location>
        <begin position="7"/>
        <end position="289"/>
    </location>
</feature>
<feature type="binding site" evidence="9">
    <location>
        <begin position="197"/>
        <end position="198"/>
    </location>
    <ligand>
        <name>substrate</name>
    </ligand>
</feature>
<keyword evidence="6 9" id="KW-0288">FMN</keyword>